<evidence type="ECO:0000256" key="6">
    <source>
        <dbReference type="ARBA" id="ARBA00023136"/>
    </source>
</evidence>
<evidence type="ECO:0008006" key="9">
    <source>
        <dbReference type="Google" id="ProtNLM"/>
    </source>
</evidence>
<dbReference type="GO" id="GO:0006508">
    <property type="term" value="P:proteolysis"/>
    <property type="evidence" value="ECO:0007669"/>
    <property type="project" value="UniProtKB-KW"/>
</dbReference>
<reference evidence="8" key="1">
    <citation type="submission" date="2018-05" db="EMBL/GenBank/DDBJ databases">
        <authorList>
            <person name="Lanie J.A."/>
            <person name="Ng W.-L."/>
            <person name="Kazmierczak K.M."/>
            <person name="Andrzejewski T.M."/>
            <person name="Davidsen T.M."/>
            <person name="Wayne K.J."/>
            <person name="Tettelin H."/>
            <person name="Glass J.I."/>
            <person name="Rusch D."/>
            <person name="Podicherti R."/>
            <person name="Tsui H.-C.T."/>
            <person name="Winkler M.E."/>
        </authorList>
    </citation>
    <scope>NUCLEOTIDE SEQUENCE</scope>
</reference>
<evidence type="ECO:0000256" key="5">
    <source>
        <dbReference type="ARBA" id="ARBA00022989"/>
    </source>
</evidence>
<dbReference type="GO" id="GO:0016020">
    <property type="term" value="C:membrane"/>
    <property type="evidence" value="ECO:0007669"/>
    <property type="project" value="InterPro"/>
</dbReference>
<keyword evidence="4" id="KW-0378">Hydrolase</keyword>
<dbReference type="PANTHER" id="PTHR33695:SF1">
    <property type="entry name" value="LIPOPROTEIN SIGNAL PEPTIDASE"/>
    <property type="match status" value="1"/>
</dbReference>
<protein>
    <recommendedName>
        <fullName evidence="9">Lipoprotein signal peptidase</fullName>
    </recommendedName>
</protein>
<keyword evidence="2" id="KW-0645">Protease</keyword>
<keyword evidence="5 7" id="KW-1133">Transmembrane helix</keyword>
<dbReference type="EMBL" id="UINC01224041">
    <property type="protein sequence ID" value="SVE53485.1"/>
    <property type="molecule type" value="Genomic_DNA"/>
</dbReference>
<dbReference type="HAMAP" id="MF_00161">
    <property type="entry name" value="LspA"/>
    <property type="match status" value="1"/>
</dbReference>
<dbReference type="Pfam" id="PF01252">
    <property type="entry name" value="Peptidase_A8"/>
    <property type="match status" value="1"/>
</dbReference>
<evidence type="ECO:0000256" key="7">
    <source>
        <dbReference type="SAM" id="Phobius"/>
    </source>
</evidence>
<gene>
    <name evidence="8" type="ORF">METZ01_LOCUS506339</name>
</gene>
<evidence type="ECO:0000256" key="1">
    <source>
        <dbReference type="ARBA" id="ARBA00022475"/>
    </source>
</evidence>
<dbReference type="NCBIfam" id="TIGR00077">
    <property type="entry name" value="lspA"/>
    <property type="match status" value="1"/>
</dbReference>
<feature type="transmembrane region" description="Helical" evidence="7">
    <location>
        <begin position="6"/>
        <end position="24"/>
    </location>
</feature>
<sequence length="170" mass="19464">LQKGTNYVRSAIPLLGISILIICLDQLTKIVVAQHIDYYNNQKIVVIEGFFNLRHDRNSGAAFSLMQGQRTLLIVATILAMVFIAYYYFQFRHSLWMRVGLGFILGGAIGNLIDRIRYGEVIDFLQFGILPKYKWPTFNLADTAICIGAAMLIIYTTRTRKLNFEETFEN</sequence>
<name>A0A383EAU5_9ZZZZ</name>
<dbReference type="PRINTS" id="PR00781">
    <property type="entry name" value="LIPOSIGPTASE"/>
</dbReference>
<evidence type="ECO:0000256" key="2">
    <source>
        <dbReference type="ARBA" id="ARBA00022670"/>
    </source>
</evidence>
<accession>A0A383EAU5</accession>
<feature type="transmembrane region" description="Helical" evidence="7">
    <location>
        <begin position="135"/>
        <end position="155"/>
    </location>
</feature>
<dbReference type="InterPro" id="IPR001872">
    <property type="entry name" value="Peptidase_A8"/>
</dbReference>
<dbReference type="PANTHER" id="PTHR33695">
    <property type="entry name" value="LIPOPROTEIN SIGNAL PEPTIDASE"/>
    <property type="match status" value="1"/>
</dbReference>
<organism evidence="8">
    <name type="scientific">marine metagenome</name>
    <dbReference type="NCBI Taxonomy" id="408172"/>
    <lineage>
        <taxon>unclassified sequences</taxon>
        <taxon>metagenomes</taxon>
        <taxon>ecological metagenomes</taxon>
    </lineage>
</organism>
<keyword evidence="3 7" id="KW-0812">Transmembrane</keyword>
<evidence type="ECO:0000256" key="3">
    <source>
        <dbReference type="ARBA" id="ARBA00022692"/>
    </source>
</evidence>
<feature type="non-terminal residue" evidence="8">
    <location>
        <position position="1"/>
    </location>
</feature>
<feature type="transmembrane region" description="Helical" evidence="7">
    <location>
        <begin position="71"/>
        <end position="89"/>
    </location>
</feature>
<evidence type="ECO:0000313" key="8">
    <source>
        <dbReference type="EMBL" id="SVE53485.1"/>
    </source>
</evidence>
<keyword evidence="1" id="KW-1003">Cell membrane</keyword>
<evidence type="ECO:0000256" key="4">
    <source>
        <dbReference type="ARBA" id="ARBA00022801"/>
    </source>
</evidence>
<dbReference type="GO" id="GO:0004190">
    <property type="term" value="F:aspartic-type endopeptidase activity"/>
    <property type="evidence" value="ECO:0007669"/>
    <property type="project" value="InterPro"/>
</dbReference>
<dbReference type="AlphaFoldDB" id="A0A383EAU5"/>
<proteinExistence type="inferred from homology"/>
<keyword evidence="6 7" id="KW-0472">Membrane</keyword>
<feature type="transmembrane region" description="Helical" evidence="7">
    <location>
        <begin position="95"/>
        <end position="114"/>
    </location>
</feature>
<dbReference type="PROSITE" id="PS00855">
    <property type="entry name" value="SPASE_II"/>
    <property type="match status" value="1"/>
</dbReference>